<dbReference type="AlphaFoldDB" id="A0A523UZ09"/>
<dbReference type="PROSITE" id="PS51257">
    <property type="entry name" value="PROKAR_LIPOPROTEIN"/>
    <property type="match status" value="1"/>
</dbReference>
<comment type="caution">
    <text evidence="1">The sequence shown here is derived from an EMBL/GenBank/DDBJ whole genome shotgun (WGS) entry which is preliminary data.</text>
</comment>
<dbReference type="Proteomes" id="UP000315525">
    <property type="component" value="Unassembled WGS sequence"/>
</dbReference>
<dbReference type="EMBL" id="SOJN01000010">
    <property type="protein sequence ID" value="TET47747.1"/>
    <property type="molecule type" value="Genomic_DNA"/>
</dbReference>
<protein>
    <submittedName>
        <fullName evidence="1">Uncharacterized protein</fullName>
    </submittedName>
</protein>
<sequence length="209" mass="24093">MSERRSGFKCLVVLVLFLSGFILGCGGKESGEPVPFENGDYFEYEAHGGLMSDIKHSDIYEISKKDENTYECATTTVFYEVRDRLLDEREDLKFELDKFGQIVRAFSKGEPIQDNFGLYFGHHIRLWLPPSMRKAGGEILFSGCAKRFKITERKEWESWTVWPAEVGFGDEKIISYYDAETGFLVGEIQYMFTGDRGFRLVDTNKDILH</sequence>
<reference evidence="1 2" key="1">
    <citation type="submission" date="2019-03" db="EMBL/GenBank/DDBJ databases">
        <title>Metabolic potential of uncultured bacteria and archaea associated with petroleum seepage in deep-sea sediments.</title>
        <authorList>
            <person name="Dong X."/>
            <person name="Hubert C."/>
        </authorList>
    </citation>
    <scope>NUCLEOTIDE SEQUENCE [LARGE SCALE GENOMIC DNA]</scope>
    <source>
        <strain evidence="1">E44_bin18</strain>
    </source>
</reference>
<evidence type="ECO:0000313" key="1">
    <source>
        <dbReference type="EMBL" id="TET47747.1"/>
    </source>
</evidence>
<proteinExistence type="predicted"/>
<organism evidence="1 2">
    <name type="scientific">candidate division TA06 bacterium</name>
    <dbReference type="NCBI Taxonomy" id="2250710"/>
    <lineage>
        <taxon>Bacteria</taxon>
        <taxon>Bacteria division TA06</taxon>
    </lineage>
</organism>
<gene>
    <name evidence="1" type="ORF">E3J62_00690</name>
</gene>
<evidence type="ECO:0000313" key="2">
    <source>
        <dbReference type="Proteomes" id="UP000315525"/>
    </source>
</evidence>
<name>A0A523UZ09_UNCT6</name>
<accession>A0A523UZ09</accession>